<dbReference type="CDD" id="cd13999">
    <property type="entry name" value="STKc_MAP3K-like"/>
    <property type="match status" value="1"/>
</dbReference>
<dbReference type="PANTHER" id="PTHR44329">
    <property type="entry name" value="SERINE/THREONINE-PROTEIN KINASE TNNI3K-RELATED"/>
    <property type="match status" value="1"/>
</dbReference>
<dbReference type="PROSITE" id="PS00108">
    <property type="entry name" value="PROTEIN_KINASE_ST"/>
    <property type="match status" value="1"/>
</dbReference>
<accession>A0A835T678</accession>
<dbReference type="InterPro" id="IPR000719">
    <property type="entry name" value="Prot_kinase_dom"/>
</dbReference>
<dbReference type="Gene3D" id="3.30.200.20">
    <property type="entry name" value="Phosphorylase Kinase, domain 1"/>
    <property type="match status" value="1"/>
</dbReference>
<feature type="region of interest" description="Disordered" evidence="1">
    <location>
        <begin position="230"/>
        <end position="254"/>
    </location>
</feature>
<dbReference type="InterPro" id="IPR051681">
    <property type="entry name" value="Ser/Thr_Kinases-Pseudokinases"/>
</dbReference>
<comment type="caution">
    <text evidence="3">The sequence shown here is derived from an EMBL/GenBank/DDBJ whole genome shotgun (WGS) entry which is preliminary data.</text>
</comment>
<dbReference type="PROSITE" id="PS50011">
    <property type="entry name" value="PROTEIN_KINASE_DOM"/>
    <property type="match status" value="1"/>
</dbReference>
<dbReference type="SMART" id="SM00220">
    <property type="entry name" value="S_TKc"/>
    <property type="match status" value="1"/>
</dbReference>
<dbReference type="InterPro" id="IPR008271">
    <property type="entry name" value="Ser/Thr_kinase_AS"/>
</dbReference>
<dbReference type="InterPro" id="IPR011009">
    <property type="entry name" value="Kinase-like_dom_sf"/>
</dbReference>
<organism evidence="3 4">
    <name type="scientific">Chlamydomonas schloesseri</name>
    <dbReference type="NCBI Taxonomy" id="2026947"/>
    <lineage>
        <taxon>Eukaryota</taxon>
        <taxon>Viridiplantae</taxon>
        <taxon>Chlorophyta</taxon>
        <taxon>core chlorophytes</taxon>
        <taxon>Chlorophyceae</taxon>
        <taxon>CS clade</taxon>
        <taxon>Chlamydomonadales</taxon>
        <taxon>Chlamydomonadaceae</taxon>
        <taxon>Chlamydomonas</taxon>
    </lineage>
</organism>
<proteinExistence type="predicted"/>
<evidence type="ECO:0000256" key="1">
    <source>
        <dbReference type="SAM" id="MobiDB-lite"/>
    </source>
</evidence>
<dbReference type="Gene3D" id="1.10.510.10">
    <property type="entry name" value="Transferase(Phosphotransferase) domain 1"/>
    <property type="match status" value="1"/>
</dbReference>
<gene>
    <name evidence="3" type="ORF">HYH02_013055</name>
</gene>
<evidence type="ECO:0000313" key="3">
    <source>
        <dbReference type="EMBL" id="KAG2432336.1"/>
    </source>
</evidence>
<sequence>MDLGFVQSKLRLGDRVVFKIERIVIQRYRLGNQLQAPGLDVLEICAPRTHATVISQDVYAVHRICIPPEVQVSTMPLVPRPATLPGSQRYRLAEPNPPDCTVKPTDPAPKRCWPARGVYVDVATPGADHASYGTVYPTEYDVHMVNMTYLCERVMTAECIQSLGYLGCAYNALSHMDPPWQLAAGAAAAPGGAGARNGSSSGSSSGTAISRFPISGGLVGGTAAAGATGSSAVGGSGSGSQGGSGAGTGDQAAFGGGGGDGDGANVGAIVGGVLGGVAVAVLISAAVVLVWRRRQPPAAAAAKAAATCAKQHYGGGGGGSHGKTACPSCGRAITLQQQQQQQQQQLSLSDTGREARADSSTSGNVVSSWCGRLQAAPAAAAAAAAAANHSDQLLDSCPHCGAAVIATAVRATADGGGGGGGGRELSSKLAQGGGSSSGVANVCVELQAQSTSTITPVVQSLEVRVESMMHDFAVAVGGGTGPEAGGGGAPAAALAASGAASGAGGGVGAGAGAAVAPSEAAAAAGMPLAALLAAAISTGVSVSSAAGVAGVGGAASASQAHSAFVRCSSNATDGAAGAAAAATPAPWSALVPSVSSAGAAPSAPSSRNVDRVFSGGAHGSGGAVAVASVAAAEGLGRVAAAGGGGGGGGVVSGRQESAAWLVGNTGGVSETALAATRATGGGDGGEPVSPSHYKYYKSMTDDLDVLASHIDMVVTPFTPARPDVNLSAVLLPYASPAASAAPLPSLPAATAAQAPAAAGPRADPAAVVVGASAPEASAAAAAGAATAAAAGAAPSPACSLSFGIAKSAAAPAAAATDTGASPAAAAAAAAVDAGAAVAYSAGSGVASGSPAVTPCGSIEGALFDSHVRLTSVVRGRGSFGKVVEGTYCGERVAVKLMRRTVDVEDCCAAAGEGGGGGGGGGGAASRVVTAFRQEVEVLARLQHPNVVRLLAACMTPPRFCLVMELMETSLEGLLKAAPGRLLPLNAVMGIALDVARGLQYLHPTIVHRDLKPANVLVGDPLGPRQVAKLSDFGLARLRSSVVVTRNPEAGTPPYMAPECFDATATSLTHHVDAYSFGVLLWAMLSGREPWAGLNCVSLAYRVAYGGERPPLDAIPPERRPPKLTRLIAQCWEADPKRRPAAAEVVKELLLVRQMFMRGMAVSDMADPPADGSGNYRAAAAAVAAAGAAGQGLSQKRLLQPGLLATMGVAAAAELLGTERLRPEPATAAVAAAGGQAAAGAAAAAPSDPATAAVLAWLRVPVPLGRGGGGGGSKPPAAAAALTPEQVEEEAARMCADASLYRYGDEDGDDYLGYGRAWQLGSSWLAESPSATATASAANGGISTAATTTAAGASVAELAASMQPQPQPQQRPQP</sequence>
<feature type="compositionally biased region" description="Gly residues" evidence="1">
    <location>
        <begin position="232"/>
        <end position="254"/>
    </location>
</feature>
<feature type="domain" description="Protein kinase" evidence="2">
    <location>
        <begin position="868"/>
        <end position="1156"/>
    </location>
</feature>
<dbReference type="Pfam" id="PF07714">
    <property type="entry name" value="PK_Tyr_Ser-Thr"/>
    <property type="match status" value="1"/>
</dbReference>
<dbReference type="PANTHER" id="PTHR44329:SF214">
    <property type="entry name" value="PROTEIN KINASE DOMAIN-CONTAINING PROTEIN"/>
    <property type="match status" value="1"/>
</dbReference>
<dbReference type="SUPFAM" id="SSF56112">
    <property type="entry name" value="Protein kinase-like (PK-like)"/>
    <property type="match status" value="1"/>
</dbReference>
<dbReference type="GO" id="GO:0005524">
    <property type="term" value="F:ATP binding"/>
    <property type="evidence" value="ECO:0007669"/>
    <property type="project" value="InterPro"/>
</dbReference>
<dbReference type="GO" id="GO:0004674">
    <property type="term" value="F:protein serine/threonine kinase activity"/>
    <property type="evidence" value="ECO:0007669"/>
    <property type="project" value="TreeGrafter"/>
</dbReference>
<name>A0A835T678_9CHLO</name>
<evidence type="ECO:0000313" key="4">
    <source>
        <dbReference type="Proteomes" id="UP000613740"/>
    </source>
</evidence>
<dbReference type="OrthoDB" id="535509at2759"/>
<feature type="region of interest" description="Disordered" evidence="1">
    <location>
        <begin position="340"/>
        <end position="365"/>
    </location>
</feature>
<evidence type="ECO:0000259" key="2">
    <source>
        <dbReference type="PROSITE" id="PS50011"/>
    </source>
</evidence>
<protein>
    <recommendedName>
        <fullName evidence="2">Protein kinase domain-containing protein</fullName>
    </recommendedName>
</protein>
<keyword evidence="4" id="KW-1185">Reference proteome</keyword>
<dbReference type="EMBL" id="JAEHOD010000068">
    <property type="protein sequence ID" value="KAG2432336.1"/>
    <property type="molecule type" value="Genomic_DNA"/>
</dbReference>
<dbReference type="InterPro" id="IPR001245">
    <property type="entry name" value="Ser-Thr/Tyr_kinase_cat_dom"/>
</dbReference>
<reference evidence="3" key="1">
    <citation type="journal article" date="2020" name="bioRxiv">
        <title>Comparative genomics of Chlamydomonas.</title>
        <authorList>
            <person name="Craig R.J."/>
            <person name="Hasan A.R."/>
            <person name="Ness R.W."/>
            <person name="Keightley P.D."/>
        </authorList>
    </citation>
    <scope>NUCLEOTIDE SEQUENCE</scope>
    <source>
        <strain evidence="3">CCAP 11/173</strain>
    </source>
</reference>
<dbReference type="Proteomes" id="UP000613740">
    <property type="component" value="Unassembled WGS sequence"/>
</dbReference>